<feature type="coiled-coil region" evidence="3">
    <location>
        <begin position="3"/>
        <end position="37"/>
    </location>
</feature>
<evidence type="ECO:0000256" key="3">
    <source>
        <dbReference type="SAM" id="Coils"/>
    </source>
</evidence>
<dbReference type="InterPro" id="IPR002701">
    <property type="entry name" value="CM_II_prokaryot"/>
</dbReference>
<dbReference type="PANTHER" id="PTHR38041">
    <property type="entry name" value="CHORISMATE MUTASE"/>
    <property type="match status" value="1"/>
</dbReference>
<dbReference type="GO" id="GO:0046417">
    <property type="term" value="P:chorismate metabolic process"/>
    <property type="evidence" value="ECO:0007669"/>
    <property type="project" value="InterPro"/>
</dbReference>
<dbReference type="GO" id="GO:0004106">
    <property type="term" value="F:chorismate mutase activity"/>
    <property type="evidence" value="ECO:0007669"/>
    <property type="project" value="UniProtKB-EC"/>
</dbReference>
<dbReference type="Gene3D" id="1.20.59.10">
    <property type="entry name" value="Chorismate mutase"/>
    <property type="match status" value="1"/>
</dbReference>
<dbReference type="EMBL" id="JACPNR010000011">
    <property type="protein sequence ID" value="MBI2678908.1"/>
    <property type="molecule type" value="Genomic_DNA"/>
</dbReference>
<organism evidence="5 6">
    <name type="scientific">Candidatus Korobacter versatilis</name>
    <dbReference type="NCBI Taxonomy" id="658062"/>
    <lineage>
        <taxon>Bacteria</taxon>
        <taxon>Pseudomonadati</taxon>
        <taxon>Acidobacteriota</taxon>
        <taxon>Terriglobia</taxon>
        <taxon>Terriglobales</taxon>
        <taxon>Candidatus Korobacteraceae</taxon>
        <taxon>Candidatus Korobacter</taxon>
    </lineage>
</organism>
<accession>A0A932A914</accession>
<protein>
    <recommendedName>
        <fullName evidence="1">chorismate mutase</fullName>
        <ecNumber evidence="1">5.4.99.5</ecNumber>
    </recommendedName>
</protein>
<dbReference type="Proteomes" id="UP000779809">
    <property type="component" value="Unassembled WGS sequence"/>
</dbReference>
<name>A0A932A914_9BACT</name>
<dbReference type="PANTHER" id="PTHR38041:SF1">
    <property type="entry name" value="CHORISMATE MUTASE"/>
    <property type="match status" value="1"/>
</dbReference>
<sequence length="107" mass="12418">MDIAEWRKKIDELDRKMVELLNERAKAAQEIGRLKRSTAMPIYEPDREKKIFENVKAVNQGPLSSLDVTQVFERIIDIMRNLQKNEIVADEKQKLSGGTEFDVDVNE</sequence>
<dbReference type="EC" id="5.4.99.5" evidence="1"/>
<dbReference type="Pfam" id="PF01817">
    <property type="entry name" value="CM_2"/>
    <property type="match status" value="1"/>
</dbReference>
<gene>
    <name evidence="5" type="ORF">HYX28_09010</name>
</gene>
<dbReference type="PROSITE" id="PS51168">
    <property type="entry name" value="CHORISMATE_MUT_2"/>
    <property type="match status" value="1"/>
</dbReference>
<keyword evidence="3" id="KW-0175">Coiled coil</keyword>
<dbReference type="InterPro" id="IPR036979">
    <property type="entry name" value="CM_dom_sf"/>
</dbReference>
<evidence type="ECO:0000259" key="4">
    <source>
        <dbReference type="PROSITE" id="PS51168"/>
    </source>
</evidence>
<proteinExistence type="predicted"/>
<dbReference type="GO" id="GO:0009697">
    <property type="term" value="P:salicylic acid biosynthetic process"/>
    <property type="evidence" value="ECO:0007669"/>
    <property type="project" value="TreeGrafter"/>
</dbReference>
<reference evidence="5" key="1">
    <citation type="submission" date="2020-07" db="EMBL/GenBank/DDBJ databases">
        <title>Huge and variable diversity of episymbiotic CPR bacteria and DPANN archaea in groundwater ecosystems.</title>
        <authorList>
            <person name="He C.Y."/>
            <person name="Keren R."/>
            <person name="Whittaker M."/>
            <person name="Farag I.F."/>
            <person name="Doudna J."/>
            <person name="Cate J.H.D."/>
            <person name="Banfield J.F."/>
        </authorList>
    </citation>
    <scope>NUCLEOTIDE SEQUENCE</scope>
    <source>
        <strain evidence="5">NC_groundwater_580_Pr5_B-0.1um_64_19</strain>
    </source>
</reference>
<keyword evidence="2" id="KW-0413">Isomerase</keyword>
<comment type="caution">
    <text evidence="5">The sequence shown here is derived from an EMBL/GenBank/DDBJ whole genome shotgun (WGS) entry which is preliminary data.</text>
</comment>
<dbReference type="InterPro" id="IPR036263">
    <property type="entry name" value="Chorismate_II_sf"/>
</dbReference>
<dbReference type="AlphaFoldDB" id="A0A932A914"/>
<dbReference type="InterPro" id="IPR051331">
    <property type="entry name" value="Chorismate_mutase-related"/>
</dbReference>
<dbReference type="SMART" id="SM00830">
    <property type="entry name" value="CM_2"/>
    <property type="match status" value="1"/>
</dbReference>
<dbReference type="SUPFAM" id="SSF48600">
    <property type="entry name" value="Chorismate mutase II"/>
    <property type="match status" value="1"/>
</dbReference>
<feature type="domain" description="Chorismate mutase" evidence="4">
    <location>
        <begin position="1"/>
        <end position="87"/>
    </location>
</feature>
<evidence type="ECO:0000256" key="1">
    <source>
        <dbReference type="ARBA" id="ARBA00012404"/>
    </source>
</evidence>
<evidence type="ECO:0000256" key="2">
    <source>
        <dbReference type="ARBA" id="ARBA00023235"/>
    </source>
</evidence>
<evidence type="ECO:0000313" key="6">
    <source>
        <dbReference type="Proteomes" id="UP000779809"/>
    </source>
</evidence>
<evidence type="ECO:0000313" key="5">
    <source>
        <dbReference type="EMBL" id="MBI2678908.1"/>
    </source>
</evidence>